<dbReference type="RefSeq" id="WP_085067882.1">
    <property type="nucleotide sequence ID" value="NZ_CP019706.1"/>
</dbReference>
<accession>A0A1W6B1T7</accession>
<keyword evidence="1" id="KW-0805">Transcription regulation</keyword>
<keyword evidence="3" id="KW-0804">Transcription</keyword>
<organism evidence="5 6">
    <name type="scientific">Pantoea alhagi</name>
    <dbReference type="NCBI Taxonomy" id="1891675"/>
    <lineage>
        <taxon>Bacteria</taxon>
        <taxon>Pseudomonadati</taxon>
        <taxon>Pseudomonadota</taxon>
        <taxon>Gammaproteobacteria</taxon>
        <taxon>Enterobacterales</taxon>
        <taxon>Erwiniaceae</taxon>
        <taxon>Pantoea</taxon>
    </lineage>
</organism>
<evidence type="ECO:0000256" key="3">
    <source>
        <dbReference type="ARBA" id="ARBA00023163"/>
    </source>
</evidence>
<dbReference type="Pfam" id="PF07729">
    <property type="entry name" value="FCD"/>
    <property type="match status" value="1"/>
</dbReference>
<dbReference type="GO" id="GO:0003677">
    <property type="term" value="F:DNA binding"/>
    <property type="evidence" value="ECO:0007669"/>
    <property type="project" value="UniProtKB-KW"/>
</dbReference>
<evidence type="ECO:0000313" key="5">
    <source>
        <dbReference type="EMBL" id="ARJ41038.1"/>
    </source>
</evidence>
<dbReference type="Proteomes" id="UP000192900">
    <property type="component" value="Chromosome"/>
</dbReference>
<evidence type="ECO:0000313" key="6">
    <source>
        <dbReference type="Proteomes" id="UP000192900"/>
    </source>
</evidence>
<sequence>MKHETGQKTASDLTDNHEPVYQALLTAIVEHQLPPGSRLPEEALADVFGISRTGIRKVLQRLAAVQMIRLTPGRGAQVAAPDAQEARDIFHTRSLIECANLPAVSAHCQPPHLAALEQLLDKERQAHQQHDGSAAIRLSAAFHIQLQAISGNQVLTELVTRLTQRSSLVIAVWGAPWQQGCRCDHHDRLVEYLRTRQLTQLTDAMRQHFDHILTSLRFERGGDVLPNFSLLFAHKGAPQK</sequence>
<name>A0A1W6B1T7_9GAMM</name>
<protein>
    <submittedName>
        <fullName evidence="5">GntR family transcriptional regulator</fullName>
    </submittedName>
</protein>
<dbReference type="InterPro" id="IPR036388">
    <property type="entry name" value="WH-like_DNA-bd_sf"/>
</dbReference>
<dbReference type="CDD" id="cd07377">
    <property type="entry name" value="WHTH_GntR"/>
    <property type="match status" value="1"/>
</dbReference>
<dbReference type="STRING" id="1891675.B1H58_02840"/>
<gene>
    <name evidence="5" type="ORF">B1H58_02840</name>
</gene>
<dbReference type="Gene3D" id="1.20.120.530">
    <property type="entry name" value="GntR ligand-binding domain-like"/>
    <property type="match status" value="1"/>
</dbReference>
<dbReference type="GO" id="GO:0003700">
    <property type="term" value="F:DNA-binding transcription factor activity"/>
    <property type="evidence" value="ECO:0007669"/>
    <property type="project" value="InterPro"/>
</dbReference>
<keyword evidence="2" id="KW-0238">DNA-binding</keyword>
<dbReference type="InterPro" id="IPR008920">
    <property type="entry name" value="TF_FadR/GntR_C"/>
</dbReference>
<dbReference type="AlphaFoldDB" id="A0A1W6B1T7"/>
<dbReference type="PANTHER" id="PTHR43537">
    <property type="entry name" value="TRANSCRIPTIONAL REGULATOR, GNTR FAMILY"/>
    <property type="match status" value="1"/>
</dbReference>
<dbReference type="EMBL" id="CP019706">
    <property type="protein sequence ID" value="ARJ41038.1"/>
    <property type="molecule type" value="Genomic_DNA"/>
</dbReference>
<dbReference type="KEGG" id="palh:B1H58_02840"/>
<dbReference type="InterPro" id="IPR011711">
    <property type="entry name" value="GntR_C"/>
</dbReference>
<reference evidence="5 6" key="1">
    <citation type="submission" date="2017-02" db="EMBL/GenBank/DDBJ databases">
        <title>Complete genome sequence of the drought resistance-promoting endophyte Pantoea alhagi LTYR-11Z.</title>
        <authorList>
            <person name="Zhang L."/>
        </authorList>
    </citation>
    <scope>NUCLEOTIDE SEQUENCE [LARGE SCALE GENOMIC DNA]</scope>
    <source>
        <strain evidence="5 6">LTYR-11Z</strain>
    </source>
</reference>
<feature type="domain" description="HTH gntR-type" evidence="4">
    <location>
        <begin position="14"/>
        <end position="81"/>
    </location>
</feature>
<dbReference type="PANTHER" id="PTHR43537:SF53">
    <property type="entry name" value="HTH-TYPE TRANSCRIPTIONAL REPRESSOR NANR"/>
    <property type="match status" value="1"/>
</dbReference>
<dbReference type="InterPro" id="IPR000524">
    <property type="entry name" value="Tscrpt_reg_HTH_GntR"/>
</dbReference>
<dbReference type="InterPro" id="IPR036390">
    <property type="entry name" value="WH_DNA-bd_sf"/>
</dbReference>
<evidence type="ECO:0000259" key="4">
    <source>
        <dbReference type="PROSITE" id="PS50949"/>
    </source>
</evidence>
<dbReference type="SUPFAM" id="SSF46785">
    <property type="entry name" value="Winged helix' DNA-binding domain"/>
    <property type="match status" value="1"/>
</dbReference>
<keyword evidence="6" id="KW-1185">Reference proteome</keyword>
<dbReference type="Gene3D" id="1.10.10.10">
    <property type="entry name" value="Winged helix-like DNA-binding domain superfamily/Winged helix DNA-binding domain"/>
    <property type="match status" value="1"/>
</dbReference>
<proteinExistence type="predicted"/>
<dbReference type="SUPFAM" id="SSF48008">
    <property type="entry name" value="GntR ligand-binding domain-like"/>
    <property type="match status" value="1"/>
</dbReference>
<evidence type="ECO:0000256" key="1">
    <source>
        <dbReference type="ARBA" id="ARBA00023015"/>
    </source>
</evidence>
<dbReference type="OrthoDB" id="5243844at2"/>
<dbReference type="SMART" id="SM00895">
    <property type="entry name" value="FCD"/>
    <property type="match status" value="1"/>
</dbReference>
<dbReference type="Pfam" id="PF00392">
    <property type="entry name" value="GntR"/>
    <property type="match status" value="1"/>
</dbReference>
<dbReference type="SMART" id="SM00345">
    <property type="entry name" value="HTH_GNTR"/>
    <property type="match status" value="1"/>
</dbReference>
<dbReference type="PROSITE" id="PS50949">
    <property type="entry name" value="HTH_GNTR"/>
    <property type="match status" value="1"/>
</dbReference>
<evidence type="ECO:0000256" key="2">
    <source>
        <dbReference type="ARBA" id="ARBA00023125"/>
    </source>
</evidence>